<keyword evidence="6 10" id="KW-1133">Transmembrane helix</keyword>
<feature type="transmembrane region" description="Helical" evidence="10">
    <location>
        <begin position="257"/>
        <end position="278"/>
    </location>
</feature>
<keyword evidence="7 10" id="KW-0472">Membrane</keyword>
<reference evidence="13" key="1">
    <citation type="submission" date="2021-01" db="EMBL/GenBank/DDBJ databases">
        <title>Metabolic potential, ecology and presence of endohyphal bacteria is reflected in genomic diversity of Mucoromycotina.</title>
        <authorList>
            <person name="Muszewska A."/>
            <person name="Okrasinska A."/>
            <person name="Steczkiewicz K."/>
            <person name="Drgas O."/>
            <person name="Orlowska M."/>
            <person name="Perlinska-Lenart U."/>
            <person name="Aleksandrzak-Piekarczyk T."/>
            <person name="Szatraj K."/>
            <person name="Zielenkiewicz U."/>
            <person name="Pilsyk S."/>
            <person name="Malc E."/>
            <person name="Mieczkowski P."/>
            <person name="Kruszewska J.S."/>
            <person name="Biernat P."/>
            <person name="Pawlowska J."/>
        </authorList>
    </citation>
    <scope>NUCLEOTIDE SEQUENCE</scope>
    <source>
        <strain evidence="13">WA0000018081</strain>
    </source>
</reference>
<keyword evidence="3" id="KW-0479">Metal-binding</keyword>
<dbReference type="Gene3D" id="3.50.30.30">
    <property type="match status" value="1"/>
</dbReference>
<dbReference type="EMBL" id="JAEPRE010000023">
    <property type="protein sequence ID" value="KAG2236028.1"/>
    <property type="molecule type" value="Genomic_DNA"/>
</dbReference>
<keyword evidence="11" id="KW-0732">Signal</keyword>
<sequence>MKLTYLLLSALCIVSVYARDTPHPIFWERVFTMNITNAANNNRGTLIESTGIMSVSQDFQAIQSDRNPVYPPHRIIFNFGESCRSSNTTIDTLRQLSYNSIESTSIIYAEKIALVKRGGCNWSEKIAVVNDLTRAHFLNVTAVFIYDNDTHGGAVSIERTHTTGTGRAGPATYSTDLPPARNILSMPDNDLLTIPSSSSITVFFIPLNYGESFIEKINISYNPRNPDIRNFSLVTPYFEEKTWAPYNENFFSGSRGYLSYIIALAAVFLIGVIFLRWWKIRRMRAEYPNGFNGFTTADGFNLQPRVNRLDPLPVDIVNSLPIDKYQEDLVKNENCAICLEDFVPGKNDIRILPCGHGFCVLCIDPWLTQKSTTCPICKWDCLPMDLRRERNEQLERGRITRRNNNNIDSHVIQMPSTPSPVLLPNENSSTIPLTTIYAPPSPSPPPSFQGQVSPPQTPSPRHITENNEPQSSVEANEFNGESSQSNALSDTPSKKKSPPK</sequence>
<dbReference type="GO" id="GO:0016020">
    <property type="term" value="C:membrane"/>
    <property type="evidence" value="ECO:0007669"/>
    <property type="project" value="UniProtKB-SubCell"/>
</dbReference>
<dbReference type="InterPro" id="IPR051653">
    <property type="entry name" value="E3_ligase_sorting_rcpt"/>
</dbReference>
<dbReference type="Pfam" id="PF13639">
    <property type="entry name" value="zf-RING_2"/>
    <property type="match status" value="1"/>
</dbReference>
<feature type="region of interest" description="Disordered" evidence="9">
    <location>
        <begin position="397"/>
        <end position="500"/>
    </location>
</feature>
<keyword evidence="2 10" id="KW-0812">Transmembrane</keyword>
<evidence type="ECO:0000256" key="11">
    <source>
        <dbReference type="SAM" id="SignalP"/>
    </source>
</evidence>
<protein>
    <recommendedName>
        <fullName evidence="12">RING-type domain-containing protein</fullName>
    </recommendedName>
</protein>
<evidence type="ECO:0000256" key="3">
    <source>
        <dbReference type="ARBA" id="ARBA00022723"/>
    </source>
</evidence>
<accession>A0A8H7SX40</accession>
<dbReference type="InterPro" id="IPR017907">
    <property type="entry name" value="Znf_RING_CS"/>
</dbReference>
<dbReference type="PROSITE" id="PS50089">
    <property type="entry name" value="ZF_RING_2"/>
    <property type="match status" value="1"/>
</dbReference>
<evidence type="ECO:0000256" key="5">
    <source>
        <dbReference type="ARBA" id="ARBA00022833"/>
    </source>
</evidence>
<dbReference type="SUPFAM" id="SSF57850">
    <property type="entry name" value="RING/U-box"/>
    <property type="match status" value="1"/>
</dbReference>
<dbReference type="PROSITE" id="PS00518">
    <property type="entry name" value="ZF_RING_1"/>
    <property type="match status" value="1"/>
</dbReference>
<evidence type="ECO:0000259" key="12">
    <source>
        <dbReference type="PROSITE" id="PS50089"/>
    </source>
</evidence>
<feature type="compositionally biased region" description="Polar residues" evidence="9">
    <location>
        <begin position="466"/>
        <end position="491"/>
    </location>
</feature>
<dbReference type="OrthoDB" id="8062037at2759"/>
<dbReference type="Proteomes" id="UP000613177">
    <property type="component" value="Unassembled WGS sequence"/>
</dbReference>
<evidence type="ECO:0000256" key="1">
    <source>
        <dbReference type="ARBA" id="ARBA00004167"/>
    </source>
</evidence>
<dbReference type="SMART" id="SM00184">
    <property type="entry name" value="RING"/>
    <property type="match status" value="1"/>
</dbReference>
<evidence type="ECO:0000256" key="2">
    <source>
        <dbReference type="ARBA" id="ARBA00022692"/>
    </source>
</evidence>
<comment type="caution">
    <text evidence="13">The sequence shown here is derived from an EMBL/GenBank/DDBJ whole genome shotgun (WGS) entry which is preliminary data.</text>
</comment>
<evidence type="ECO:0000256" key="6">
    <source>
        <dbReference type="ARBA" id="ARBA00022989"/>
    </source>
</evidence>
<keyword evidence="14" id="KW-1185">Reference proteome</keyword>
<name>A0A8H7SX40_9FUNG</name>
<organism evidence="13 14">
    <name type="scientific">Thamnidium elegans</name>
    <dbReference type="NCBI Taxonomy" id="101142"/>
    <lineage>
        <taxon>Eukaryota</taxon>
        <taxon>Fungi</taxon>
        <taxon>Fungi incertae sedis</taxon>
        <taxon>Mucoromycota</taxon>
        <taxon>Mucoromycotina</taxon>
        <taxon>Mucoromycetes</taxon>
        <taxon>Mucorales</taxon>
        <taxon>Mucorineae</taxon>
        <taxon>Mucoraceae</taxon>
        <taxon>Thamnidium</taxon>
    </lineage>
</organism>
<evidence type="ECO:0000256" key="10">
    <source>
        <dbReference type="SAM" id="Phobius"/>
    </source>
</evidence>
<dbReference type="InterPro" id="IPR013083">
    <property type="entry name" value="Znf_RING/FYVE/PHD"/>
</dbReference>
<keyword evidence="4 8" id="KW-0863">Zinc-finger</keyword>
<evidence type="ECO:0000256" key="9">
    <source>
        <dbReference type="SAM" id="MobiDB-lite"/>
    </source>
</evidence>
<evidence type="ECO:0000313" key="13">
    <source>
        <dbReference type="EMBL" id="KAG2236028.1"/>
    </source>
</evidence>
<comment type="subcellular location">
    <subcellularLocation>
        <location evidence="1">Membrane</location>
        <topology evidence="1">Single-pass membrane protein</topology>
    </subcellularLocation>
</comment>
<feature type="domain" description="RING-type" evidence="12">
    <location>
        <begin position="335"/>
        <end position="378"/>
    </location>
</feature>
<feature type="signal peptide" evidence="11">
    <location>
        <begin position="1"/>
        <end position="18"/>
    </location>
</feature>
<dbReference type="Gene3D" id="3.30.40.10">
    <property type="entry name" value="Zinc/RING finger domain, C3HC4 (zinc finger)"/>
    <property type="match status" value="1"/>
</dbReference>
<evidence type="ECO:0000256" key="4">
    <source>
        <dbReference type="ARBA" id="ARBA00022771"/>
    </source>
</evidence>
<keyword evidence="5" id="KW-0862">Zinc</keyword>
<evidence type="ECO:0000256" key="7">
    <source>
        <dbReference type="ARBA" id="ARBA00023136"/>
    </source>
</evidence>
<feature type="chain" id="PRO_5034364567" description="RING-type domain-containing protein" evidence="11">
    <location>
        <begin position="19"/>
        <end position="500"/>
    </location>
</feature>
<dbReference type="CDD" id="cd16454">
    <property type="entry name" value="RING-H2_PA-TM-RING"/>
    <property type="match status" value="1"/>
</dbReference>
<proteinExistence type="predicted"/>
<dbReference type="GO" id="GO:0008270">
    <property type="term" value="F:zinc ion binding"/>
    <property type="evidence" value="ECO:0007669"/>
    <property type="project" value="UniProtKB-KW"/>
</dbReference>
<gene>
    <name evidence="13" type="ORF">INT48_008120</name>
</gene>
<dbReference type="PANTHER" id="PTHR47168">
    <property type="entry name" value="RING ZINC FINGER DOMAIN SUPERFAMILY PROTEIN-RELATED"/>
    <property type="match status" value="1"/>
</dbReference>
<dbReference type="PANTHER" id="PTHR47168:SF1">
    <property type="entry name" value="OS02G0798600 PROTEIN"/>
    <property type="match status" value="1"/>
</dbReference>
<dbReference type="AlphaFoldDB" id="A0A8H7SX40"/>
<dbReference type="InterPro" id="IPR001841">
    <property type="entry name" value="Znf_RING"/>
</dbReference>
<evidence type="ECO:0000256" key="8">
    <source>
        <dbReference type="PROSITE-ProRule" id="PRU00175"/>
    </source>
</evidence>
<evidence type="ECO:0000313" key="14">
    <source>
        <dbReference type="Proteomes" id="UP000613177"/>
    </source>
</evidence>